<protein>
    <submittedName>
        <fullName evidence="2">Lytic transglycosylase domain-containing protein</fullName>
    </submittedName>
</protein>
<keyword evidence="1" id="KW-0732">Signal</keyword>
<proteinExistence type="predicted"/>
<sequence>MSTHLRNALRAIALGAAAAFVAAPMATSPVRAALDRLETGGIVRVLPAVAAGHAGDRRRARAHRNKAIARSMMARHRWRSARQFRCLERLWGRESHWNERAHNAASGAHGIPQALPGSKMASAGPRWHSEPRTQIRWGLRYIRNRYGSPCAAWSHFQAAGWY</sequence>
<name>A0ABW2XFP0_9ACTN</name>
<evidence type="ECO:0000313" key="3">
    <source>
        <dbReference type="Proteomes" id="UP001597063"/>
    </source>
</evidence>
<gene>
    <name evidence="2" type="ORF">ACFQZM_11195</name>
</gene>
<dbReference type="RefSeq" id="WP_306440706.1">
    <property type="nucleotide sequence ID" value="NZ_CAACUY010000377.1"/>
</dbReference>
<keyword evidence="3" id="KW-1185">Reference proteome</keyword>
<comment type="caution">
    <text evidence="2">The sequence shown here is derived from an EMBL/GenBank/DDBJ whole genome shotgun (WGS) entry which is preliminary data.</text>
</comment>
<reference evidence="3" key="1">
    <citation type="journal article" date="2019" name="Int. J. Syst. Evol. Microbiol.">
        <title>The Global Catalogue of Microorganisms (GCM) 10K type strain sequencing project: providing services to taxonomists for standard genome sequencing and annotation.</title>
        <authorList>
            <consortium name="The Broad Institute Genomics Platform"/>
            <consortium name="The Broad Institute Genome Sequencing Center for Infectious Disease"/>
            <person name="Wu L."/>
            <person name="Ma J."/>
        </authorList>
    </citation>
    <scope>NUCLEOTIDE SEQUENCE [LARGE SCALE GENOMIC DNA]</scope>
    <source>
        <strain evidence="3">JCM 9371</strain>
    </source>
</reference>
<evidence type="ECO:0000313" key="2">
    <source>
        <dbReference type="EMBL" id="MFD0685066.1"/>
    </source>
</evidence>
<feature type="chain" id="PRO_5045575418" evidence="1">
    <location>
        <begin position="33"/>
        <end position="162"/>
    </location>
</feature>
<feature type="signal peptide" evidence="1">
    <location>
        <begin position="1"/>
        <end position="32"/>
    </location>
</feature>
<accession>A0ABW2XFP0</accession>
<evidence type="ECO:0000256" key="1">
    <source>
        <dbReference type="SAM" id="SignalP"/>
    </source>
</evidence>
<organism evidence="2 3">
    <name type="scientific">Actinomadura fibrosa</name>
    <dbReference type="NCBI Taxonomy" id="111802"/>
    <lineage>
        <taxon>Bacteria</taxon>
        <taxon>Bacillati</taxon>
        <taxon>Actinomycetota</taxon>
        <taxon>Actinomycetes</taxon>
        <taxon>Streptosporangiales</taxon>
        <taxon>Thermomonosporaceae</taxon>
        <taxon>Actinomadura</taxon>
    </lineage>
</organism>
<dbReference type="SUPFAM" id="SSF53955">
    <property type="entry name" value="Lysozyme-like"/>
    <property type="match status" value="1"/>
</dbReference>
<dbReference type="EMBL" id="JBHTGP010000006">
    <property type="protein sequence ID" value="MFD0685066.1"/>
    <property type="molecule type" value="Genomic_DNA"/>
</dbReference>
<dbReference type="Proteomes" id="UP001597063">
    <property type="component" value="Unassembled WGS sequence"/>
</dbReference>
<dbReference type="InterPro" id="IPR023346">
    <property type="entry name" value="Lysozyme-like_dom_sf"/>
</dbReference>